<sequence>MKQELGRPRQWPLPPGRAVIFCLGCLPAVSDSLGAGRDLVPPAVDDSSPSSRSIPDSRTASGSGGASDGAQGAELDPALHQLNRRPR</sequence>
<keyword evidence="3" id="KW-1185">Reference proteome</keyword>
<comment type="caution">
    <text evidence="2">The sequence shown here is derived from an EMBL/GenBank/DDBJ whole genome shotgun (WGS) entry which is preliminary data.</text>
</comment>
<reference evidence="2 3" key="1">
    <citation type="submission" date="2024-11" db="EMBL/GenBank/DDBJ databases">
        <title>Chromosome-level genome assembly of Eucalyptus globulus Labill. provides insights into its genome evolution.</title>
        <authorList>
            <person name="Li X."/>
        </authorList>
    </citation>
    <scope>NUCLEOTIDE SEQUENCE [LARGE SCALE GENOMIC DNA]</scope>
    <source>
        <strain evidence="2">CL2024</strain>
        <tissue evidence="2">Fresh tender leaves</tissue>
    </source>
</reference>
<proteinExistence type="predicted"/>
<accession>A0ABD3KWM7</accession>
<feature type="region of interest" description="Disordered" evidence="1">
    <location>
        <begin position="34"/>
        <end position="87"/>
    </location>
</feature>
<evidence type="ECO:0000313" key="3">
    <source>
        <dbReference type="Proteomes" id="UP001634007"/>
    </source>
</evidence>
<gene>
    <name evidence="2" type="ORF">ACJRO7_019002</name>
</gene>
<dbReference type="AlphaFoldDB" id="A0ABD3KWM7"/>
<protein>
    <recommendedName>
        <fullName evidence="4">Secreted protein</fullName>
    </recommendedName>
</protein>
<name>A0ABD3KWM7_EUCGL</name>
<evidence type="ECO:0000313" key="2">
    <source>
        <dbReference type="EMBL" id="KAL3743823.1"/>
    </source>
</evidence>
<organism evidence="2 3">
    <name type="scientific">Eucalyptus globulus</name>
    <name type="common">Tasmanian blue gum</name>
    <dbReference type="NCBI Taxonomy" id="34317"/>
    <lineage>
        <taxon>Eukaryota</taxon>
        <taxon>Viridiplantae</taxon>
        <taxon>Streptophyta</taxon>
        <taxon>Embryophyta</taxon>
        <taxon>Tracheophyta</taxon>
        <taxon>Spermatophyta</taxon>
        <taxon>Magnoliopsida</taxon>
        <taxon>eudicotyledons</taxon>
        <taxon>Gunneridae</taxon>
        <taxon>Pentapetalae</taxon>
        <taxon>rosids</taxon>
        <taxon>malvids</taxon>
        <taxon>Myrtales</taxon>
        <taxon>Myrtaceae</taxon>
        <taxon>Myrtoideae</taxon>
        <taxon>Eucalypteae</taxon>
        <taxon>Eucalyptus</taxon>
    </lineage>
</organism>
<evidence type="ECO:0008006" key="4">
    <source>
        <dbReference type="Google" id="ProtNLM"/>
    </source>
</evidence>
<dbReference type="EMBL" id="JBJKBG010000004">
    <property type="protein sequence ID" value="KAL3743823.1"/>
    <property type="molecule type" value="Genomic_DNA"/>
</dbReference>
<dbReference type="Proteomes" id="UP001634007">
    <property type="component" value="Unassembled WGS sequence"/>
</dbReference>
<evidence type="ECO:0000256" key="1">
    <source>
        <dbReference type="SAM" id="MobiDB-lite"/>
    </source>
</evidence>
<feature type="compositionally biased region" description="Low complexity" evidence="1">
    <location>
        <begin position="45"/>
        <end position="61"/>
    </location>
</feature>